<dbReference type="EMBL" id="JACHEF010000018">
    <property type="protein sequence ID" value="MBB6414283.1"/>
    <property type="molecule type" value="Genomic_DNA"/>
</dbReference>
<evidence type="ECO:0000256" key="1">
    <source>
        <dbReference type="SAM" id="MobiDB-lite"/>
    </source>
</evidence>
<dbReference type="AlphaFoldDB" id="A0A841PKZ6"/>
<name>A0A841PKZ6_9HYPH</name>
<comment type="caution">
    <text evidence="2">The sequence shown here is derived from an EMBL/GenBank/DDBJ whole genome shotgun (WGS) entry which is preliminary data.</text>
</comment>
<evidence type="ECO:0000313" key="2">
    <source>
        <dbReference type="EMBL" id="MBB6414283.1"/>
    </source>
</evidence>
<protein>
    <recommendedName>
        <fullName evidence="4">Transposase DDE domain-containing protein</fullName>
    </recommendedName>
</protein>
<accession>A0A841PKZ6</accession>
<organism evidence="2 3">
    <name type="scientific">Mesorhizobium sangaii</name>
    <dbReference type="NCBI Taxonomy" id="505389"/>
    <lineage>
        <taxon>Bacteria</taxon>
        <taxon>Pseudomonadati</taxon>
        <taxon>Pseudomonadota</taxon>
        <taxon>Alphaproteobacteria</taxon>
        <taxon>Hyphomicrobiales</taxon>
        <taxon>Phyllobacteriaceae</taxon>
        <taxon>Mesorhizobium</taxon>
    </lineage>
</organism>
<feature type="compositionally biased region" description="Low complexity" evidence="1">
    <location>
        <begin position="1"/>
        <end position="17"/>
    </location>
</feature>
<feature type="region of interest" description="Disordered" evidence="1">
    <location>
        <begin position="183"/>
        <end position="204"/>
    </location>
</feature>
<proteinExistence type="predicted"/>
<evidence type="ECO:0000313" key="3">
    <source>
        <dbReference type="Proteomes" id="UP000556329"/>
    </source>
</evidence>
<keyword evidence="3" id="KW-1185">Reference proteome</keyword>
<feature type="region of interest" description="Disordered" evidence="1">
    <location>
        <begin position="1"/>
        <end position="28"/>
    </location>
</feature>
<feature type="compositionally biased region" description="Polar residues" evidence="1">
    <location>
        <begin position="189"/>
        <end position="204"/>
    </location>
</feature>
<sequence>MRSSACSPTPATAATMPRKPPVPGLHQKHRVTPAIKREMRRMGHNYLAGEHGDAINAVLAASGYNFSILLNWLRMLLWLLLPATTAERNRARLAPIIVHGRQTQKRSQSSATRCSGEGARIIAAVPTALFIQASPTTLSLLSDIRQFVGFAYLHTAPWRASPDARSPHKTTVSRRPISQGCSAPKIVIRSQSRRSPPTSASSNRALGAECVDCGRSMSR</sequence>
<evidence type="ECO:0008006" key="4">
    <source>
        <dbReference type="Google" id="ProtNLM"/>
    </source>
</evidence>
<reference evidence="2 3" key="1">
    <citation type="submission" date="2020-08" db="EMBL/GenBank/DDBJ databases">
        <title>Genomic Encyclopedia of Type Strains, Phase IV (KMG-IV): sequencing the most valuable type-strain genomes for metagenomic binning, comparative biology and taxonomic classification.</title>
        <authorList>
            <person name="Goeker M."/>
        </authorList>
    </citation>
    <scope>NUCLEOTIDE SEQUENCE [LARGE SCALE GENOMIC DNA]</scope>
    <source>
        <strain evidence="2 3">DSM 100039</strain>
    </source>
</reference>
<dbReference type="Proteomes" id="UP000556329">
    <property type="component" value="Unassembled WGS sequence"/>
</dbReference>
<gene>
    <name evidence="2" type="ORF">HNQ71_006992</name>
</gene>